<keyword evidence="3" id="KW-1133">Transmembrane helix</keyword>
<proteinExistence type="predicted"/>
<dbReference type="Proteomes" id="UP001589700">
    <property type="component" value="Unassembled WGS sequence"/>
</dbReference>
<reference evidence="4 5" key="1">
    <citation type="submission" date="2024-09" db="EMBL/GenBank/DDBJ databases">
        <authorList>
            <person name="Sun Q."/>
            <person name="Mori K."/>
        </authorList>
    </citation>
    <scope>NUCLEOTIDE SEQUENCE [LARGE SCALE GENOMIC DNA]</scope>
    <source>
        <strain evidence="4 5">CCM 7659</strain>
    </source>
</reference>
<evidence type="ECO:0000256" key="2">
    <source>
        <dbReference type="ARBA" id="ARBA00023136"/>
    </source>
</evidence>
<evidence type="ECO:0000313" key="4">
    <source>
        <dbReference type="EMBL" id="MFB9259502.1"/>
    </source>
</evidence>
<feature type="transmembrane region" description="Helical" evidence="3">
    <location>
        <begin position="6"/>
        <end position="31"/>
    </location>
</feature>
<evidence type="ECO:0000313" key="5">
    <source>
        <dbReference type="Proteomes" id="UP001589700"/>
    </source>
</evidence>
<dbReference type="PANTHER" id="PTHR37042:SF4">
    <property type="entry name" value="OUTER MEMBRANE PROTEIN RV1973"/>
    <property type="match status" value="1"/>
</dbReference>
<keyword evidence="2 3" id="KW-0472">Membrane</keyword>
<evidence type="ECO:0008006" key="6">
    <source>
        <dbReference type="Google" id="ProtNLM"/>
    </source>
</evidence>
<sequence length="162" mass="17086">MTGTRARTVALAAGAVVATVLVVAALLLILADRRSAETDLLAAEAVVAAETAALAVVDYRPETVAEDLAAAEALLTSPFLDTFRQQSRDVTVPRATAGQVTSWARSAGAALTSADMDSAVVVVYLDRHTVDADEIPRVLQTVVEVGLVRQGDRWLVSEFTPR</sequence>
<organism evidence="4 5">
    <name type="scientific">Dietzia aerolata</name>
    <dbReference type="NCBI Taxonomy" id="595984"/>
    <lineage>
        <taxon>Bacteria</taxon>
        <taxon>Bacillati</taxon>
        <taxon>Actinomycetota</taxon>
        <taxon>Actinomycetes</taxon>
        <taxon>Mycobacteriales</taxon>
        <taxon>Dietziaceae</taxon>
        <taxon>Dietzia</taxon>
    </lineage>
</organism>
<comment type="caution">
    <text evidence="4">The sequence shown here is derived from an EMBL/GenBank/DDBJ whole genome shotgun (WGS) entry which is preliminary data.</text>
</comment>
<comment type="subcellular location">
    <subcellularLocation>
        <location evidence="1">Membrane</location>
    </subcellularLocation>
</comment>
<dbReference type="RefSeq" id="WP_380023215.1">
    <property type="nucleotide sequence ID" value="NZ_JBHMDY010000004.1"/>
</dbReference>
<dbReference type="PANTHER" id="PTHR37042">
    <property type="entry name" value="OUTER MEMBRANE PROTEIN RV1973"/>
    <property type="match status" value="1"/>
</dbReference>
<name>A0ABV5JP69_9ACTN</name>
<protein>
    <recommendedName>
        <fullName evidence="6">Mce-associated membrane protein</fullName>
    </recommendedName>
</protein>
<dbReference type="EMBL" id="JBHMDY010000004">
    <property type="protein sequence ID" value="MFB9259502.1"/>
    <property type="molecule type" value="Genomic_DNA"/>
</dbReference>
<keyword evidence="3" id="KW-0812">Transmembrane</keyword>
<evidence type="ECO:0000256" key="1">
    <source>
        <dbReference type="ARBA" id="ARBA00004370"/>
    </source>
</evidence>
<gene>
    <name evidence="4" type="ORF">ACFFVD_06785</name>
</gene>
<evidence type="ECO:0000256" key="3">
    <source>
        <dbReference type="SAM" id="Phobius"/>
    </source>
</evidence>
<accession>A0ABV5JP69</accession>
<keyword evidence="5" id="KW-1185">Reference proteome</keyword>